<dbReference type="OrthoDB" id="9779630at2"/>
<evidence type="ECO:0000313" key="4">
    <source>
        <dbReference type="Proteomes" id="UP000183649"/>
    </source>
</evidence>
<feature type="region of interest" description="Disordered" evidence="2">
    <location>
        <begin position="172"/>
        <end position="219"/>
    </location>
</feature>
<keyword evidence="4" id="KW-1185">Reference proteome</keyword>
<dbReference type="STRING" id="339866.GCA_001418255_00636"/>
<organism evidence="3 4">
    <name type="scientific">Thiomonas bhubaneswarensis</name>
    <dbReference type="NCBI Taxonomy" id="339866"/>
    <lineage>
        <taxon>Bacteria</taxon>
        <taxon>Pseudomonadati</taxon>
        <taxon>Pseudomonadota</taxon>
        <taxon>Betaproteobacteria</taxon>
        <taxon>Burkholderiales</taxon>
        <taxon>Thiomonas</taxon>
    </lineage>
</organism>
<dbReference type="RefSeq" id="WP_055449581.1">
    <property type="nucleotide sequence ID" value="NZ_CYHF01000002.1"/>
</dbReference>
<dbReference type="AlphaFoldDB" id="A0A0K6HUB9"/>
<reference evidence="4" key="1">
    <citation type="submission" date="2015-08" db="EMBL/GenBank/DDBJ databases">
        <authorList>
            <person name="Varghese N."/>
        </authorList>
    </citation>
    <scope>NUCLEOTIDE SEQUENCE [LARGE SCALE GENOMIC DNA]</scope>
    <source>
        <strain evidence="4">DSM 18181</strain>
    </source>
</reference>
<dbReference type="InterPro" id="IPR007157">
    <property type="entry name" value="PspA_VIPP1"/>
</dbReference>
<gene>
    <name evidence="3" type="ORF">Ga0061069_102112</name>
</gene>
<sequence>MSMLKHAAEILEARVNTFLNHADDPSQTLDLSYEKMITTLQDTKQHLADVITERISLENQITAARHDADKAEADARMALQAQREDLARAALGEKQAAQQKIDSLQQSHDNIAAQAEKLTAYESKLQDRIEQFRTQKEVMKSQMAAASAEVGVSESLSGLGTGLADAGDAMRRAQDKTAQMQAKAEAMEGMTEAGILSDPLDARDSTEKELDKLRSSTGVDADLARLKSEMANAK</sequence>
<evidence type="ECO:0000256" key="2">
    <source>
        <dbReference type="SAM" id="MobiDB-lite"/>
    </source>
</evidence>
<feature type="compositionally biased region" description="Basic and acidic residues" evidence="2">
    <location>
        <begin position="200"/>
        <end position="214"/>
    </location>
</feature>
<name>A0A0K6HUB9_9BURK</name>
<protein>
    <submittedName>
        <fullName evidence="3">Phage shock protein A (PspA) family protein</fullName>
    </submittedName>
</protein>
<dbReference type="Proteomes" id="UP000183649">
    <property type="component" value="Unassembled WGS sequence"/>
</dbReference>
<evidence type="ECO:0000313" key="3">
    <source>
        <dbReference type="EMBL" id="CUA94504.1"/>
    </source>
</evidence>
<dbReference type="EMBL" id="CYHF01000002">
    <property type="protein sequence ID" value="CUA94504.1"/>
    <property type="molecule type" value="Genomic_DNA"/>
</dbReference>
<comment type="similarity">
    <text evidence="1">Belongs to the PspA/Vipp/IM30 family.</text>
</comment>
<dbReference type="PANTHER" id="PTHR31088">
    <property type="entry name" value="MEMBRANE-ASSOCIATED PROTEIN VIPP1, CHLOROPLASTIC"/>
    <property type="match status" value="1"/>
</dbReference>
<dbReference type="PANTHER" id="PTHR31088:SF6">
    <property type="entry name" value="PHAGE SHOCK PROTEIN A"/>
    <property type="match status" value="1"/>
</dbReference>
<proteinExistence type="inferred from homology"/>
<evidence type="ECO:0000256" key="1">
    <source>
        <dbReference type="ARBA" id="ARBA00043985"/>
    </source>
</evidence>
<dbReference type="Pfam" id="PF04012">
    <property type="entry name" value="PspA_IM30"/>
    <property type="match status" value="1"/>
</dbReference>
<accession>A0A0K6HUB9</accession>